<dbReference type="InterPro" id="IPR001579">
    <property type="entry name" value="Glyco_hydro_18_chit_AS"/>
</dbReference>
<dbReference type="GO" id="GO:0006032">
    <property type="term" value="P:chitin catabolic process"/>
    <property type="evidence" value="ECO:0007669"/>
    <property type="project" value="UniProtKB-KW"/>
</dbReference>
<evidence type="ECO:0000256" key="3">
    <source>
        <dbReference type="ARBA" id="ARBA00012729"/>
    </source>
</evidence>
<evidence type="ECO:0000313" key="16">
    <source>
        <dbReference type="EMBL" id="OJJ05262.1"/>
    </source>
</evidence>
<feature type="compositionally biased region" description="Basic and acidic residues" evidence="12">
    <location>
        <begin position="1004"/>
        <end position="1023"/>
    </location>
</feature>
<keyword evidence="17" id="KW-1185">Reference proteome</keyword>
<reference evidence="17" key="1">
    <citation type="journal article" date="2017" name="Genome Biol.">
        <title>Comparative genomics reveals high biological diversity and specific adaptations in the industrially and medically important fungal genus Aspergillus.</title>
        <authorList>
            <person name="de Vries R.P."/>
            <person name="Riley R."/>
            <person name="Wiebenga A."/>
            <person name="Aguilar-Osorio G."/>
            <person name="Amillis S."/>
            <person name="Uchima C.A."/>
            <person name="Anderluh G."/>
            <person name="Asadollahi M."/>
            <person name="Askin M."/>
            <person name="Barry K."/>
            <person name="Battaglia E."/>
            <person name="Bayram O."/>
            <person name="Benocci T."/>
            <person name="Braus-Stromeyer S.A."/>
            <person name="Caldana C."/>
            <person name="Canovas D."/>
            <person name="Cerqueira G.C."/>
            <person name="Chen F."/>
            <person name="Chen W."/>
            <person name="Choi C."/>
            <person name="Clum A."/>
            <person name="Dos Santos R.A."/>
            <person name="Damasio A.R."/>
            <person name="Diallinas G."/>
            <person name="Emri T."/>
            <person name="Fekete E."/>
            <person name="Flipphi M."/>
            <person name="Freyberg S."/>
            <person name="Gallo A."/>
            <person name="Gournas C."/>
            <person name="Habgood R."/>
            <person name="Hainaut M."/>
            <person name="Harispe M.L."/>
            <person name="Henrissat B."/>
            <person name="Hilden K.S."/>
            <person name="Hope R."/>
            <person name="Hossain A."/>
            <person name="Karabika E."/>
            <person name="Karaffa L."/>
            <person name="Karanyi Z."/>
            <person name="Krasevec N."/>
            <person name="Kuo A."/>
            <person name="Kusch H."/>
            <person name="LaButti K."/>
            <person name="Lagendijk E.L."/>
            <person name="Lapidus A."/>
            <person name="Levasseur A."/>
            <person name="Lindquist E."/>
            <person name="Lipzen A."/>
            <person name="Logrieco A.F."/>
            <person name="MacCabe A."/>
            <person name="Maekelae M.R."/>
            <person name="Malavazi I."/>
            <person name="Melin P."/>
            <person name="Meyer V."/>
            <person name="Mielnichuk N."/>
            <person name="Miskei M."/>
            <person name="Molnar A.P."/>
            <person name="Mule G."/>
            <person name="Ngan C.Y."/>
            <person name="Orejas M."/>
            <person name="Orosz E."/>
            <person name="Ouedraogo J.P."/>
            <person name="Overkamp K.M."/>
            <person name="Park H.-S."/>
            <person name="Perrone G."/>
            <person name="Piumi F."/>
            <person name="Punt P.J."/>
            <person name="Ram A.F."/>
            <person name="Ramon A."/>
            <person name="Rauscher S."/>
            <person name="Record E."/>
            <person name="Riano-Pachon D.M."/>
            <person name="Robert V."/>
            <person name="Roehrig J."/>
            <person name="Ruller R."/>
            <person name="Salamov A."/>
            <person name="Salih N.S."/>
            <person name="Samson R.A."/>
            <person name="Sandor E."/>
            <person name="Sanguinetti M."/>
            <person name="Schuetze T."/>
            <person name="Sepcic K."/>
            <person name="Shelest E."/>
            <person name="Sherlock G."/>
            <person name="Sophianopoulou V."/>
            <person name="Squina F.M."/>
            <person name="Sun H."/>
            <person name="Susca A."/>
            <person name="Todd R.B."/>
            <person name="Tsang A."/>
            <person name="Unkles S.E."/>
            <person name="van de Wiele N."/>
            <person name="van Rossen-Uffink D."/>
            <person name="Oliveira J.V."/>
            <person name="Vesth T.C."/>
            <person name="Visser J."/>
            <person name="Yu J.-H."/>
            <person name="Zhou M."/>
            <person name="Andersen M.R."/>
            <person name="Archer D.B."/>
            <person name="Baker S.E."/>
            <person name="Benoit I."/>
            <person name="Brakhage A.A."/>
            <person name="Braus G.H."/>
            <person name="Fischer R."/>
            <person name="Frisvad J.C."/>
            <person name="Goldman G.H."/>
            <person name="Houbraken J."/>
            <person name="Oakley B."/>
            <person name="Pocsi I."/>
            <person name="Scazzocchio C."/>
            <person name="Seiboth B."/>
            <person name="vanKuyk P.A."/>
            <person name="Wortman J."/>
            <person name="Dyer P.S."/>
            <person name="Grigoriev I.V."/>
        </authorList>
    </citation>
    <scope>NUCLEOTIDE SEQUENCE [LARGE SCALE GENOMIC DNA]</scope>
    <source>
        <strain evidence="17">CBS 583.65</strain>
    </source>
</reference>
<evidence type="ECO:0000259" key="14">
    <source>
        <dbReference type="PROSITE" id="PS51782"/>
    </source>
</evidence>
<feature type="compositionally biased region" description="Polar residues" evidence="12">
    <location>
        <begin position="274"/>
        <end position="301"/>
    </location>
</feature>
<dbReference type="OrthoDB" id="73875at2759"/>
<keyword evidence="9 11" id="KW-0326">Glycosidase</keyword>
<dbReference type="GO" id="GO:0000272">
    <property type="term" value="P:polysaccharide catabolic process"/>
    <property type="evidence" value="ECO:0007669"/>
    <property type="project" value="UniProtKB-KW"/>
</dbReference>
<dbReference type="SUPFAM" id="SSF54556">
    <property type="entry name" value="Chitinase insertion domain"/>
    <property type="match status" value="1"/>
</dbReference>
<evidence type="ECO:0000256" key="7">
    <source>
        <dbReference type="ARBA" id="ARBA00023026"/>
    </source>
</evidence>
<proteinExistence type="inferred from homology"/>
<dbReference type="PANTHER" id="PTHR47700:SF2">
    <property type="entry name" value="CHITINASE"/>
    <property type="match status" value="1"/>
</dbReference>
<evidence type="ECO:0000256" key="12">
    <source>
        <dbReference type="SAM" id="MobiDB-lite"/>
    </source>
</evidence>
<dbReference type="InterPro" id="IPR036779">
    <property type="entry name" value="LysM_dom_sf"/>
</dbReference>
<evidence type="ECO:0000259" key="15">
    <source>
        <dbReference type="PROSITE" id="PS51910"/>
    </source>
</evidence>
<feature type="domain" description="LysM" evidence="14">
    <location>
        <begin position="381"/>
        <end position="430"/>
    </location>
</feature>
<evidence type="ECO:0000256" key="1">
    <source>
        <dbReference type="ARBA" id="ARBA00000822"/>
    </source>
</evidence>
<evidence type="ECO:0000313" key="17">
    <source>
        <dbReference type="Proteomes" id="UP000184073"/>
    </source>
</evidence>
<dbReference type="EC" id="3.2.1.14" evidence="3"/>
<feature type="region of interest" description="Disordered" evidence="12">
    <location>
        <begin position="1001"/>
        <end position="1028"/>
    </location>
</feature>
<evidence type="ECO:0000256" key="8">
    <source>
        <dbReference type="ARBA" id="ARBA00023277"/>
    </source>
</evidence>
<organism evidence="16 17">
    <name type="scientific">Aspergillus versicolor CBS 583.65</name>
    <dbReference type="NCBI Taxonomy" id="1036611"/>
    <lineage>
        <taxon>Eukaryota</taxon>
        <taxon>Fungi</taxon>
        <taxon>Dikarya</taxon>
        <taxon>Ascomycota</taxon>
        <taxon>Pezizomycotina</taxon>
        <taxon>Eurotiomycetes</taxon>
        <taxon>Eurotiomycetidae</taxon>
        <taxon>Eurotiales</taxon>
        <taxon>Aspergillaceae</taxon>
        <taxon>Aspergillus</taxon>
        <taxon>Aspergillus subgen. Nidulantes</taxon>
    </lineage>
</organism>
<comment type="similarity">
    <text evidence="2">Belongs to the glycosyl hydrolase 18 family. Chitinase class V subfamily.</text>
</comment>
<keyword evidence="10" id="KW-0624">Polysaccharide degradation</keyword>
<evidence type="ECO:0000256" key="10">
    <source>
        <dbReference type="ARBA" id="ARBA00023326"/>
    </source>
</evidence>
<dbReference type="RefSeq" id="XP_040671024.1">
    <property type="nucleotide sequence ID" value="XM_040817458.1"/>
</dbReference>
<dbReference type="GO" id="GO:0008061">
    <property type="term" value="F:chitin binding"/>
    <property type="evidence" value="ECO:0007669"/>
    <property type="project" value="UniProtKB-KW"/>
</dbReference>
<dbReference type="SUPFAM" id="SSF57016">
    <property type="entry name" value="Plant lectins/antimicrobial peptides"/>
    <property type="match status" value="1"/>
</dbReference>
<evidence type="ECO:0000256" key="4">
    <source>
        <dbReference type="ARBA" id="ARBA00022669"/>
    </source>
</evidence>
<dbReference type="SUPFAM" id="SSF51445">
    <property type="entry name" value="(Trans)glycosidases"/>
    <property type="match status" value="1"/>
</dbReference>
<dbReference type="InterPro" id="IPR001223">
    <property type="entry name" value="Glyco_hydro18_cat"/>
</dbReference>
<dbReference type="GeneID" id="63732969"/>
<dbReference type="InterPro" id="IPR029070">
    <property type="entry name" value="Chitinase_insertion_sf"/>
</dbReference>
<dbReference type="Gene3D" id="3.30.60.10">
    <property type="entry name" value="Endochitinase-like"/>
    <property type="match status" value="1"/>
</dbReference>
<dbReference type="AlphaFoldDB" id="A0A1L9PV00"/>
<dbReference type="InterPro" id="IPR017853">
    <property type="entry name" value="GH"/>
</dbReference>
<sequence>MWASRLVLLSAAGGLAAILSPFERLQLNRKPCPSACDPGGDTTEWFTYHSVDEFAACDEPLLLNLNLYHNVDDDSVLPSIRACTLGNANSEVNFLTASGYVAPDALGETNFGPPSLERREDPDPTANVAACDGSTVTASSAVASQTEDETISDPLSGEAINDLILAVQALRRSLGQEPASCGKKVTFLYFHGTLVGLYSGSQVELMQTSASMLDQLLAALGEQDSPSALSRTVTEICASHCTASYIFGVVADPAGDFKAVQRIMKSWNDGDLLSGQSEARTQSTGKPSLWTYTPNNGTEPQARSHVRDLNPRAECRSIRAEGSDTCLSLASRCGIGVIALQSFNKDTPDFCNSFKTGQPVCCSSGTLPDVGPSPNPDGSCQYHEVQEDEYCQMIAASYGLTTDDLYDLNTKTWGWDGCDNNIPVGLRICVSEGLPPLPASVYNAVCGPTVPGTEPPQEGEELAEINPCPLDVCCNIWGQCGTTVDFCIPSSSSTGNPGTSAPGENGCVDNCGMEMVNNNSGPETYRKIGYFEGWNYNRPCLNMHVDDIPDGYTHIHFAFGEFSSDLQIIIKEDHQEQWDAFISADRGYRKILSFGGWEFSNAAATSGLFRLAVSPGNRETFAENVVNFALDNGLDGLDFDWEYPGATDIPGSDPGQEDDGENYLEFLKLVREKLPEDKSVSIATAASFWYLQGFPVKEIAPVVDYFIHMTYDFHGQWDVGREWSMEGCPAGNCLRSHVNSTQTYNSLVMMTKAGVPSHKIVVGVTSYGRSFKMADATCRGPMCTFLGGRNDSPAKPGRCTETGGYISNFEMNEIMEEGGAIKSWYDKETDSDYLVYDSVEWVAYMTDETKDRRRGQYKGLNCGGTTDWAIDLQGVSLHSVKHRPSLTTETSIGRAARQHRRPGLSGPDRLPGFRCLLRATMRAGFPAQPAALANDHRPGGVHHFASIRPQQRNQRGRRSGHRVRDADDNHHHRPARHHDRRAVVLEHQYQPESRYQLPVGWRQYPDRPRHREPGRRGGRDHHACSYPPSVAGCYPGPTIWW</sequence>
<keyword evidence="6" id="KW-0146">Chitin degradation</keyword>
<keyword evidence="7" id="KW-0843">Virulence</keyword>
<dbReference type="SUPFAM" id="SSF54106">
    <property type="entry name" value="LysM domain"/>
    <property type="match status" value="1"/>
</dbReference>
<dbReference type="Gene3D" id="3.20.20.80">
    <property type="entry name" value="Glycosidases"/>
    <property type="match status" value="1"/>
</dbReference>
<dbReference type="PROSITE" id="PS51910">
    <property type="entry name" value="GH18_2"/>
    <property type="match status" value="1"/>
</dbReference>
<dbReference type="CDD" id="cd02878">
    <property type="entry name" value="GH18_zymocin_alpha"/>
    <property type="match status" value="1"/>
</dbReference>
<feature type="region of interest" description="Disordered" evidence="12">
    <location>
        <begin position="930"/>
        <end position="982"/>
    </location>
</feature>
<feature type="domain" description="LysM" evidence="14">
    <location>
        <begin position="316"/>
        <end position="362"/>
    </location>
</feature>
<evidence type="ECO:0000256" key="6">
    <source>
        <dbReference type="ARBA" id="ARBA00023024"/>
    </source>
</evidence>
<evidence type="ECO:0000256" key="5">
    <source>
        <dbReference type="ARBA" id="ARBA00022801"/>
    </source>
</evidence>
<dbReference type="STRING" id="1036611.A0A1L9PV00"/>
<dbReference type="GO" id="GO:0008843">
    <property type="term" value="F:endochitinase activity"/>
    <property type="evidence" value="ECO:0007669"/>
    <property type="project" value="UniProtKB-EC"/>
</dbReference>
<dbReference type="Gene3D" id="3.10.50.10">
    <property type="match status" value="1"/>
</dbReference>
<dbReference type="InterPro" id="IPR011583">
    <property type="entry name" value="Chitinase_II/V-like_cat"/>
</dbReference>
<dbReference type="PANTHER" id="PTHR47700">
    <property type="entry name" value="V CHITINASE, PUTATIVE (AFU_ORTHOLOGUE AFUA_6G13720)-RELATED"/>
    <property type="match status" value="1"/>
</dbReference>
<dbReference type="PROSITE" id="PS51782">
    <property type="entry name" value="LYSM"/>
    <property type="match status" value="2"/>
</dbReference>
<gene>
    <name evidence="16" type="ORF">ASPVEDRAFT_838915</name>
</gene>
<keyword evidence="13" id="KW-0732">Signal</keyword>
<evidence type="ECO:0000256" key="2">
    <source>
        <dbReference type="ARBA" id="ARBA00008682"/>
    </source>
</evidence>
<accession>A0A1L9PV00</accession>
<dbReference type="InterPro" id="IPR036861">
    <property type="entry name" value="Endochitinase-like_sf"/>
</dbReference>
<dbReference type="InterPro" id="IPR018392">
    <property type="entry name" value="LysM"/>
</dbReference>
<keyword evidence="8" id="KW-0119">Carbohydrate metabolism</keyword>
<evidence type="ECO:0000256" key="13">
    <source>
        <dbReference type="SAM" id="SignalP"/>
    </source>
</evidence>
<feature type="region of interest" description="Disordered" evidence="12">
    <location>
        <begin position="883"/>
        <end position="908"/>
    </location>
</feature>
<evidence type="ECO:0000256" key="9">
    <source>
        <dbReference type="ARBA" id="ARBA00023295"/>
    </source>
</evidence>
<dbReference type="InterPro" id="IPR053214">
    <property type="entry name" value="LysM12-like"/>
</dbReference>
<dbReference type="Pfam" id="PF01476">
    <property type="entry name" value="LysM"/>
    <property type="match status" value="1"/>
</dbReference>
<dbReference type="PROSITE" id="PS01095">
    <property type="entry name" value="GH18_1"/>
    <property type="match status" value="1"/>
</dbReference>
<keyword evidence="5 11" id="KW-0378">Hydrolase</keyword>
<feature type="region of interest" description="Disordered" evidence="12">
    <location>
        <begin position="274"/>
        <end position="303"/>
    </location>
</feature>
<feature type="chain" id="PRO_5012408728" description="chitinase" evidence="13">
    <location>
        <begin position="18"/>
        <end position="1041"/>
    </location>
</feature>
<name>A0A1L9PV00_ASPVE</name>
<dbReference type="Proteomes" id="UP000184073">
    <property type="component" value="Unassembled WGS sequence"/>
</dbReference>
<feature type="compositionally biased region" description="Basic residues" evidence="12">
    <location>
        <begin position="971"/>
        <end position="980"/>
    </location>
</feature>
<dbReference type="SMART" id="SM00636">
    <property type="entry name" value="Glyco_18"/>
    <property type="match status" value="1"/>
</dbReference>
<dbReference type="EMBL" id="KV878132">
    <property type="protein sequence ID" value="OJJ05262.1"/>
    <property type="molecule type" value="Genomic_DNA"/>
</dbReference>
<feature type="signal peptide" evidence="13">
    <location>
        <begin position="1"/>
        <end position="17"/>
    </location>
</feature>
<protein>
    <recommendedName>
        <fullName evidence="3">chitinase</fullName>
        <ecNumber evidence="3">3.2.1.14</ecNumber>
    </recommendedName>
</protein>
<dbReference type="VEuPathDB" id="FungiDB:ASPVEDRAFT_838915"/>
<dbReference type="Gene3D" id="3.10.350.10">
    <property type="entry name" value="LysM domain"/>
    <property type="match status" value="2"/>
</dbReference>
<dbReference type="Pfam" id="PF00704">
    <property type="entry name" value="Glyco_hydro_18"/>
    <property type="match status" value="1"/>
</dbReference>
<feature type="domain" description="GH18" evidence="15">
    <location>
        <begin position="525"/>
        <end position="883"/>
    </location>
</feature>
<comment type="catalytic activity">
    <reaction evidence="1">
        <text>Random endo-hydrolysis of N-acetyl-beta-D-glucosaminide (1-&gt;4)-beta-linkages in chitin and chitodextrins.</text>
        <dbReference type="EC" id="3.2.1.14"/>
    </reaction>
</comment>
<evidence type="ECO:0000256" key="11">
    <source>
        <dbReference type="RuleBase" id="RU000489"/>
    </source>
</evidence>
<dbReference type="CDD" id="cd00035">
    <property type="entry name" value="ChtBD1"/>
    <property type="match status" value="1"/>
</dbReference>
<keyword evidence="4" id="KW-0147">Chitin-binding</keyword>